<accession>A0A183I9D9</accession>
<dbReference type="EMBL" id="UZAM01000433">
    <property type="protein sequence ID" value="VDO81097.1"/>
    <property type="molecule type" value="Genomic_DNA"/>
</dbReference>
<evidence type="ECO:0000313" key="2">
    <source>
        <dbReference type="Proteomes" id="UP000270296"/>
    </source>
</evidence>
<keyword evidence="2" id="KW-1185">Reference proteome</keyword>
<gene>
    <name evidence="1" type="ORF">SBAD_LOCUS233</name>
</gene>
<proteinExistence type="predicted"/>
<evidence type="ECO:0000313" key="3">
    <source>
        <dbReference type="WBParaSite" id="SBAD_0000024701-mRNA-1"/>
    </source>
</evidence>
<sequence>MTSLLLESSSEVVEQTELAVPADRFGAQQGGAGFWKESKHCPGSRKWNAAAAFGDEAKVRVTVSLPYC</sequence>
<dbReference type="AlphaFoldDB" id="A0A183I9D9"/>
<dbReference type="WBParaSite" id="SBAD_0000024701-mRNA-1">
    <property type="protein sequence ID" value="SBAD_0000024701-mRNA-1"/>
    <property type="gene ID" value="SBAD_0000024701"/>
</dbReference>
<reference evidence="3" key="1">
    <citation type="submission" date="2016-06" db="UniProtKB">
        <authorList>
            <consortium name="WormBaseParasite"/>
        </authorList>
    </citation>
    <scope>IDENTIFICATION</scope>
</reference>
<dbReference type="Proteomes" id="UP000270296">
    <property type="component" value="Unassembled WGS sequence"/>
</dbReference>
<evidence type="ECO:0000313" key="1">
    <source>
        <dbReference type="EMBL" id="VDO81097.1"/>
    </source>
</evidence>
<protein>
    <submittedName>
        <fullName evidence="1 3">Uncharacterized protein</fullName>
    </submittedName>
</protein>
<name>A0A183I9D9_9BILA</name>
<organism evidence="3">
    <name type="scientific">Soboliphyme baturini</name>
    <dbReference type="NCBI Taxonomy" id="241478"/>
    <lineage>
        <taxon>Eukaryota</taxon>
        <taxon>Metazoa</taxon>
        <taxon>Ecdysozoa</taxon>
        <taxon>Nematoda</taxon>
        <taxon>Enoplea</taxon>
        <taxon>Dorylaimia</taxon>
        <taxon>Dioctophymatida</taxon>
        <taxon>Dioctophymatoidea</taxon>
        <taxon>Soboliphymatidae</taxon>
        <taxon>Soboliphyme</taxon>
    </lineage>
</organism>
<reference evidence="1 2" key="2">
    <citation type="submission" date="2018-11" db="EMBL/GenBank/DDBJ databases">
        <authorList>
            <consortium name="Pathogen Informatics"/>
        </authorList>
    </citation>
    <scope>NUCLEOTIDE SEQUENCE [LARGE SCALE GENOMIC DNA]</scope>
</reference>